<feature type="region of interest" description="Disordered" evidence="1">
    <location>
        <begin position="174"/>
        <end position="199"/>
    </location>
</feature>
<sequence length="421" mass="47902">MSLQIYRLIRYGGSGGIPHAVYKQHYQTLQEITKLRPFSSFPRLSRLYADLHQASTITTSQYKNNHIQPQRLQATTVYYKPQRNLRELLSTSNTASNYNIYECPSKTSTSFSIQERARQTHYNQLITCRGSGGQQCSTPTLPPPQKGDATLPTAALPHQTTTSQLYQLYVSTAPNTQHRSSHHVPPQHKQHNNQPHPQLNTLKQQSHTTPFKMYLFSHSQFILLLRWKHKDMGPGRWCPGHTQDNPAPTPAAHRRVLQVGRVEAQGKRETNSRSSKDQPVKWVTPPFTLPFKPSEIIDFPPNANFPQHESLHLSRNVASWSSSSPRVTMTFWKAALGLAAAEQGIPRRLLLRKPPVYLAHVFGERDSELGGTHKPPQLNKSVNDFTATTTSARVTHTPRRHPLARSPRHVHVKFFLFTRRS</sequence>
<dbReference type="EMBL" id="JACEEZ010014682">
    <property type="protein sequence ID" value="KAG0719340.1"/>
    <property type="molecule type" value="Genomic_DNA"/>
</dbReference>
<protein>
    <submittedName>
        <fullName evidence="2">Uncharacterized protein</fullName>
    </submittedName>
</protein>
<accession>A0A8J5CSP2</accession>
<gene>
    <name evidence="2" type="ORF">GWK47_007304</name>
</gene>
<keyword evidence="3" id="KW-1185">Reference proteome</keyword>
<evidence type="ECO:0000313" key="3">
    <source>
        <dbReference type="Proteomes" id="UP000770661"/>
    </source>
</evidence>
<feature type="region of interest" description="Disordered" evidence="1">
    <location>
        <begin position="133"/>
        <end position="153"/>
    </location>
</feature>
<feature type="compositionally biased region" description="Basic residues" evidence="1">
    <location>
        <begin position="179"/>
        <end position="191"/>
    </location>
</feature>
<evidence type="ECO:0000313" key="2">
    <source>
        <dbReference type="EMBL" id="KAG0719340.1"/>
    </source>
</evidence>
<dbReference type="Proteomes" id="UP000770661">
    <property type="component" value="Unassembled WGS sequence"/>
</dbReference>
<evidence type="ECO:0000256" key="1">
    <source>
        <dbReference type="SAM" id="MobiDB-lite"/>
    </source>
</evidence>
<organism evidence="2 3">
    <name type="scientific">Chionoecetes opilio</name>
    <name type="common">Atlantic snow crab</name>
    <name type="synonym">Cancer opilio</name>
    <dbReference type="NCBI Taxonomy" id="41210"/>
    <lineage>
        <taxon>Eukaryota</taxon>
        <taxon>Metazoa</taxon>
        <taxon>Ecdysozoa</taxon>
        <taxon>Arthropoda</taxon>
        <taxon>Crustacea</taxon>
        <taxon>Multicrustacea</taxon>
        <taxon>Malacostraca</taxon>
        <taxon>Eumalacostraca</taxon>
        <taxon>Eucarida</taxon>
        <taxon>Decapoda</taxon>
        <taxon>Pleocyemata</taxon>
        <taxon>Brachyura</taxon>
        <taxon>Eubrachyura</taxon>
        <taxon>Majoidea</taxon>
        <taxon>Majidae</taxon>
        <taxon>Chionoecetes</taxon>
    </lineage>
</organism>
<proteinExistence type="predicted"/>
<dbReference type="AlphaFoldDB" id="A0A8J5CSP2"/>
<comment type="caution">
    <text evidence="2">The sequence shown here is derived from an EMBL/GenBank/DDBJ whole genome shotgun (WGS) entry which is preliminary data.</text>
</comment>
<name>A0A8J5CSP2_CHIOP</name>
<reference evidence="2" key="1">
    <citation type="submission" date="2020-07" db="EMBL/GenBank/DDBJ databases">
        <title>The High-quality genome of the commercially important snow crab, Chionoecetes opilio.</title>
        <authorList>
            <person name="Jeong J.-H."/>
            <person name="Ryu S."/>
        </authorList>
    </citation>
    <scope>NUCLEOTIDE SEQUENCE</scope>
    <source>
        <strain evidence="2">MADBK_172401_WGS</strain>
        <tissue evidence="2">Digestive gland</tissue>
    </source>
</reference>